<sequence length="183" mass="18985">MLTLHRIFALALVSVACASKLNPRQATNTNAAINAAVDKVDETMHQAGPAILTLQASHKLNTATLSTQFTNMEKAFTTLRTTLAATPVSSGSTTVSPTNDEIGVTLSDAVAKVATSLSGIAATGAVPGFPTMVATFDPILSNALAQYNVTLPGALSLVHIMMLDASQFFVDEGFTKTLATLGF</sequence>
<reference evidence="2" key="1">
    <citation type="submission" date="2023-03" db="EMBL/GenBank/DDBJ databases">
        <title>Massive genome expansion in bonnet fungi (Mycena s.s.) driven by repeated elements and novel gene families across ecological guilds.</title>
        <authorList>
            <consortium name="Lawrence Berkeley National Laboratory"/>
            <person name="Harder C.B."/>
            <person name="Miyauchi S."/>
            <person name="Viragh M."/>
            <person name="Kuo A."/>
            <person name="Thoen E."/>
            <person name="Andreopoulos B."/>
            <person name="Lu D."/>
            <person name="Skrede I."/>
            <person name="Drula E."/>
            <person name="Henrissat B."/>
            <person name="Morin E."/>
            <person name="Kohler A."/>
            <person name="Barry K."/>
            <person name="LaButti K."/>
            <person name="Morin E."/>
            <person name="Salamov A."/>
            <person name="Lipzen A."/>
            <person name="Mereny Z."/>
            <person name="Hegedus B."/>
            <person name="Baldrian P."/>
            <person name="Stursova M."/>
            <person name="Weitz H."/>
            <person name="Taylor A."/>
            <person name="Grigoriev I.V."/>
            <person name="Nagy L.G."/>
            <person name="Martin F."/>
            <person name="Kauserud H."/>
        </authorList>
    </citation>
    <scope>NUCLEOTIDE SEQUENCE</scope>
    <source>
        <strain evidence="2">CBHHK200</strain>
    </source>
</reference>
<evidence type="ECO:0000256" key="1">
    <source>
        <dbReference type="SAM" id="SignalP"/>
    </source>
</evidence>
<accession>A0AAD6SAF8</accession>
<proteinExistence type="predicted"/>
<gene>
    <name evidence="2" type="ORF">C8F04DRAFT_191510</name>
</gene>
<dbReference type="PROSITE" id="PS51257">
    <property type="entry name" value="PROKAR_LIPOPROTEIN"/>
    <property type="match status" value="1"/>
</dbReference>
<comment type="caution">
    <text evidence="2">The sequence shown here is derived from an EMBL/GenBank/DDBJ whole genome shotgun (WGS) entry which is preliminary data.</text>
</comment>
<keyword evidence="3" id="KW-1185">Reference proteome</keyword>
<name>A0AAD6SAF8_9AGAR</name>
<evidence type="ECO:0000313" key="2">
    <source>
        <dbReference type="EMBL" id="KAJ7023096.1"/>
    </source>
</evidence>
<dbReference type="AlphaFoldDB" id="A0AAD6SAF8"/>
<feature type="signal peptide" evidence="1">
    <location>
        <begin position="1"/>
        <end position="18"/>
    </location>
</feature>
<keyword evidence="1" id="KW-0732">Signal</keyword>
<protein>
    <submittedName>
        <fullName evidence="2">POXA3b laccase small subunit</fullName>
    </submittedName>
</protein>
<feature type="chain" id="PRO_5041970773" evidence="1">
    <location>
        <begin position="19"/>
        <end position="183"/>
    </location>
</feature>
<dbReference type="EMBL" id="JARJCM010000194">
    <property type="protein sequence ID" value="KAJ7023096.1"/>
    <property type="molecule type" value="Genomic_DNA"/>
</dbReference>
<organism evidence="2 3">
    <name type="scientific">Mycena alexandri</name>
    <dbReference type="NCBI Taxonomy" id="1745969"/>
    <lineage>
        <taxon>Eukaryota</taxon>
        <taxon>Fungi</taxon>
        <taxon>Dikarya</taxon>
        <taxon>Basidiomycota</taxon>
        <taxon>Agaricomycotina</taxon>
        <taxon>Agaricomycetes</taxon>
        <taxon>Agaricomycetidae</taxon>
        <taxon>Agaricales</taxon>
        <taxon>Marasmiineae</taxon>
        <taxon>Mycenaceae</taxon>
        <taxon>Mycena</taxon>
    </lineage>
</organism>
<dbReference type="Proteomes" id="UP001218188">
    <property type="component" value="Unassembled WGS sequence"/>
</dbReference>
<evidence type="ECO:0000313" key="3">
    <source>
        <dbReference type="Proteomes" id="UP001218188"/>
    </source>
</evidence>